<dbReference type="VEuPathDB" id="FungiDB:PPTG_11977"/>
<sequence length="68" mass="7684">MVHAYGPVIRESNELDCPQICPDVQMPVADEEGNMYPNECYMKRTKCEQNNAKTEPPLWPTNNGPSSN</sequence>
<evidence type="ECO:0000313" key="2">
    <source>
        <dbReference type="EMBL" id="ETK86031.1"/>
    </source>
</evidence>
<name>W2GUS8_PHYNI</name>
<evidence type="ECO:0000259" key="1">
    <source>
        <dbReference type="Pfam" id="PF07648"/>
    </source>
</evidence>
<dbReference type="CDD" id="cd00104">
    <property type="entry name" value="KAZAL_FS"/>
    <property type="match status" value="1"/>
</dbReference>
<dbReference type="AlphaFoldDB" id="W2GUS8"/>
<dbReference type="InterPro" id="IPR036058">
    <property type="entry name" value="Kazal_dom_sf"/>
</dbReference>
<protein>
    <recommendedName>
        <fullName evidence="1">Kazal-like domain-containing protein</fullName>
    </recommendedName>
</protein>
<gene>
    <name evidence="2" type="ORF">L915_09303</name>
</gene>
<organism evidence="2">
    <name type="scientific">Phytophthora nicotianae</name>
    <name type="common">Potato buckeye rot agent</name>
    <name type="synonym">Phytophthora parasitica</name>
    <dbReference type="NCBI Taxonomy" id="4792"/>
    <lineage>
        <taxon>Eukaryota</taxon>
        <taxon>Sar</taxon>
        <taxon>Stramenopiles</taxon>
        <taxon>Oomycota</taxon>
        <taxon>Peronosporomycetes</taxon>
        <taxon>Peronosporales</taxon>
        <taxon>Peronosporaceae</taxon>
        <taxon>Phytophthora</taxon>
    </lineage>
</organism>
<reference evidence="2" key="1">
    <citation type="submission" date="2013-11" db="EMBL/GenBank/DDBJ databases">
        <title>The Genome Sequence of Phytophthora parasitica CJ02B3.</title>
        <authorList>
            <consortium name="The Broad Institute Genomics Platform"/>
            <person name="Russ C."/>
            <person name="Tyler B."/>
            <person name="Panabieres F."/>
            <person name="Shan W."/>
            <person name="Tripathy S."/>
            <person name="Grunwald N."/>
            <person name="Machado M."/>
            <person name="Johnson C.S."/>
            <person name="Arredondo F."/>
            <person name="Hong C."/>
            <person name="Coffey M."/>
            <person name="Young S.K."/>
            <person name="Zeng Q."/>
            <person name="Gargeya S."/>
            <person name="Fitzgerald M."/>
            <person name="Abouelleil A."/>
            <person name="Alvarado L."/>
            <person name="Chapman S.B."/>
            <person name="Gainer-Dewar J."/>
            <person name="Goldberg J."/>
            <person name="Griggs A."/>
            <person name="Gujja S."/>
            <person name="Hansen M."/>
            <person name="Howarth C."/>
            <person name="Imamovic A."/>
            <person name="Ireland A."/>
            <person name="Larimer J."/>
            <person name="McCowan C."/>
            <person name="Murphy C."/>
            <person name="Pearson M."/>
            <person name="Poon T.W."/>
            <person name="Priest M."/>
            <person name="Roberts A."/>
            <person name="Saif S."/>
            <person name="Shea T."/>
            <person name="Sykes S."/>
            <person name="Wortman J."/>
            <person name="Nusbaum C."/>
            <person name="Birren B."/>
        </authorList>
    </citation>
    <scope>NUCLEOTIDE SEQUENCE [LARGE SCALE GENOMIC DNA]</scope>
    <source>
        <strain evidence="2">CJ02B3</strain>
    </source>
</reference>
<feature type="domain" description="Kazal-like" evidence="1">
    <location>
        <begin position="16"/>
        <end position="53"/>
    </location>
</feature>
<proteinExistence type="predicted"/>
<dbReference type="Gene3D" id="3.30.60.30">
    <property type="match status" value="1"/>
</dbReference>
<dbReference type="EMBL" id="KI686469">
    <property type="protein sequence ID" value="ETK86031.1"/>
    <property type="molecule type" value="Genomic_DNA"/>
</dbReference>
<dbReference type="Proteomes" id="UP000053236">
    <property type="component" value="Unassembled WGS sequence"/>
</dbReference>
<dbReference type="Pfam" id="PF07648">
    <property type="entry name" value="Kazal_2"/>
    <property type="match status" value="1"/>
</dbReference>
<dbReference type="SUPFAM" id="SSF100895">
    <property type="entry name" value="Kazal-type serine protease inhibitors"/>
    <property type="match status" value="1"/>
</dbReference>
<accession>W2GUS8</accession>
<dbReference type="InterPro" id="IPR002350">
    <property type="entry name" value="Kazal_dom"/>
</dbReference>